<evidence type="ECO:0000313" key="2">
    <source>
        <dbReference type="Proteomes" id="UP001516400"/>
    </source>
</evidence>
<comment type="caution">
    <text evidence="1">The sequence shown here is derived from an EMBL/GenBank/DDBJ whole genome shotgun (WGS) entry which is preliminary data.</text>
</comment>
<reference evidence="1 2" key="1">
    <citation type="journal article" date="2021" name="BMC Biol.">
        <title>Horizontally acquired antibacterial genes associated with adaptive radiation of ladybird beetles.</title>
        <authorList>
            <person name="Li H.S."/>
            <person name="Tang X.F."/>
            <person name="Huang Y.H."/>
            <person name="Xu Z.Y."/>
            <person name="Chen M.L."/>
            <person name="Du X.Y."/>
            <person name="Qiu B.Y."/>
            <person name="Chen P.T."/>
            <person name="Zhang W."/>
            <person name="Slipinski A."/>
            <person name="Escalona H.E."/>
            <person name="Waterhouse R.M."/>
            <person name="Zwick A."/>
            <person name="Pang H."/>
        </authorList>
    </citation>
    <scope>NUCLEOTIDE SEQUENCE [LARGE SCALE GENOMIC DNA]</scope>
    <source>
        <strain evidence="1">SYSU2018</strain>
    </source>
</reference>
<keyword evidence="2" id="KW-1185">Reference proteome</keyword>
<dbReference type="Proteomes" id="UP001516400">
    <property type="component" value="Unassembled WGS sequence"/>
</dbReference>
<name>A0ABD2NHM4_9CUCU</name>
<dbReference type="AlphaFoldDB" id="A0ABD2NHM4"/>
<proteinExistence type="predicted"/>
<dbReference type="EMBL" id="JABFTP020000103">
    <property type="protein sequence ID" value="KAL3278109.1"/>
    <property type="molecule type" value="Genomic_DNA"/>
</dbReference>
<sequence>MQHRKLKENRKNKWQIRPKGACCRSQTALRNQTSVLPKFDNDLNKCLVNFVAITNYGTGAAVADCGHTKTALGGIHHVNMCVIIVRGWSDYHCPHSDYNYRHVRII</sequence>
<accession>A0ABD2NHM4</accession>
<evidence type="ECO:0000313" key="1">
    <source>
        <dbReference type="EMBL" id="KAL3278109.1"/>
    </source>
</evidence>
<protein>
    <submittedName>
        <fullName evidence="1">Uncharacterized protein</fullName>
    </submittedName>
</protein>
<organism evidence="1 2">
    <name type="scientific">Cryptolaemus montrouzieri</name>
    <dbReference type="NCBI Taxonomy" id="559131"/>
    <lineage>
        <taxon>Eukaryota</taxon>
        <taxon>Metazoa</taxon>
        <taxon>Ecdysozoa</taxon>
        <taxon>Arthropoda</taxon>
        <taxon>Hexapoda</taxon>
        <taxon>Insecta</taxon>
        <taxon>Pterygota</taxon>
        <taxon>Neoptera</taxon>
        <taxon>Endopterygota</taxon>
        <taxon>Coleoptera</taxon>
        <taxon>Polyphaga</taxon>
        <taxon>Cucujiformia</taxon>
        <taxon>Coccinelloidea</taxon>
        <taxon>Coccinellidae</taxon>
        <taxon>Scymninae</taxon>
        <taxon>Scymnini</taxon>
        <taxon>Cryptolaemus</taxon>
    </lineage>
</organism>
<gene>
    <name evidence="1" type="ORF">HHI36_013454</name>
</gene>